<feature type="signal peptide" evidence="1">
    <location>
        <begin position="1"/>
        <end position="22"/>
    </location>
</feature>
<dbReference type="EMBL" id="JAAXYH010000015">
    <property type="protein sequence ID" value="NMH66683.1"/>
    <property type="molecule type" value="Genomic_DNA"/>
</dbReference>
<dbReference type="Proteomes" id="UP000737113">
    <property type="component" value="Unassembled WGS sequence"/>
</dbReference>
<keyword evidence="1" id="KW-0732">Signal</keyword>
<name>A0A972JK07_9GAMM</name>
<accession>A0A972JK07</accession>
<organism evidence="2 3">
    <name type="scientific">Shewanella salipaludis</name>
    <dbReference type="NCBI Taxonomy" id="2723052"/>
    <lineage>
        <taxon>Bacteria</taxon>
        <taxon>Pseudomonadati</taxon>
        <taxon>Pseudomonadota</taxon>
        <taxon>Gammaproteobacteria</taxon>
        <taxon>Alteromonadales</taxon>
        <taxon>Shewanellaceae</taxon>
        <taxon>Shewanella</taxon>
    </lineage>
</organism>
<proteinExistence type="predicted"/>
<protein>
    <submittedName>
        <fullName evidence="2">ABC transporter substrate-binding protein</fullName>
    </submittedName>
</protein>
<evidence type="ECO:0000313" key="2">
    <source>
        <dbReference type="EMBL" id="NMH66683.1"/>
    </source>
</evidence>
<dbReference type="Gene3D" id="3.40.190.10">
    <property type="entry name" value="Periplasmic binding protein-like II"/>
    <property type="match status" value="2"/>
</dbReference>
<evidence type="ECO:0000256" key="1">
    <source>
        <dbReference type="SAM" id="SignalP"/>
    </source>
</evidence>
<evidence type="ECO:0000313" key="3">
    <source>
        <dbReference type="Proteomes" id="UP000737113"/>
    </source>
</evidence>
<dbReference type="AlphaFoldDB" id="A0A972JK07"/>
<dbReference type="SUPFAM" id="SSF53850">
    <property type="entry name" value="Periplasmic binding protein-like II"/>
    <property type="match status" value="1"/>
</dbReference>
<feature type="chain" id="PRO_5037308260" evidence="1">
    <location>
        <begin position="23"/>
        <end position="250"/>
    </location>
</feature>
<gene>
    <name evidence="2" type="ORF">HC757_16120</name>
</gene>
<keyword evidence="3" id="KW-1185">Reference proteome</keyword>
<reference evidence="2" key="1">
    <citation type="submission" date="2020-04" db="EMBL/GenBank/DDBJ databases">
        <title>Description of Shewanella salipaludis sp. nov., isolated from a salt marsh.</title>
        <authorList>
            <person name="Park S."/>
            <person name="Yoon J.-H."/>
        </authorList>
    </citation>
    <scope>NUCLEOTIDE SEQUENCE</scope>
    <source>
        <strain evidence="2">SHSM-M6</strain>
    </source>
</reference>
<comment type="caution">
    <text evidence="2">The sequence shown here is derived from an EMBL/GenBank/DDBJ whole genome shotgun (WGS) entry which is preliminary data.</text>
</comment>
<sequence length="250" mass="28170">MQPIWACFWALVWSAQSMTVGAGPMPVDVVTASWQGYAVDEAEQGYYLALLERVFPAEDWTLRVHFLPFARTLYMLDRQRADIVLSVYRGDLGSGLYSEDWVEVEAIDAAVAPGLAANWQGVASLKAKKVRAMKGYRYDSLTKIAMDYQEGSSLLDMLNLLNAGSIDAVLDYRVEIRRLSRQLKRPQAYVLIPDVLRAEVYFGFADNAKGRMLKAHFDLQHKALIASGERAALFDAWQQKLSQRLAVEQN</sequence>